<dbReference type="Proteomes" id="UP000008983">
    <property type="component" value="Unassembled WGS sequence"/>
</dbReference>
<dbReference type="InParanoid" id="G0R4C2"/>
<reference evidence="2 3" key="1">
    <citation type="submission" date="2011-07" db="EMBL/GenBank/DDBJ databases">
        <authorList>
            <person name="Coyne R."/>
            <person name="Brami D."/>
            <person name="Johnson J."/>
            <person name="Hostetler J."/>
            <person name="Hannick L."/>
            <person name="Clark T."/>
            <person name="Cassidy-Hanley D."/>
            <person name="Inman J."/>
        </authorList>
    </citation>
    <scope>NUCLEOTIDE SEQUENCE [LARGE SCALE GENOMIC DNA]</scope>
    <source>
        <strain evidence="2 3">G5</strain>
    </source>
</reference>
<keyword evidence="3" id="KW-1185">Reference proteome</keyword>
<proteinExistence type="predicted"/>
<dbReference type="RefSeq" id="XP_004025141.1">
    <property type="nucleotide sequence ID" value="XM_004025092.1"/>
</dbReference>
<evidence type="ECO:0000313" key="3">
    <source>
        <dbReference type="Proteomes" id="UP000008983"/>
    </source>
</evidence>
<keyword evidence="1" id="KW-0175">Coiled coil</keyword>
<organism evidence="2 3">
    <name type="scientific">Ichthyophthirius multifiliis</name>
    <name type="common">White spot disease agent</name>
    <name type="synonym">Ich</name>
    <dbReference type="NCBI Taxonomy" id="5932"/>
    <lineage>
        <taxon>Eukaryota</taxon>
        <taxon>Sar</taxon>
        <taxon>Alveolata</taxon>
        <taxon>Ciliophora</taxon>
        <taxon>Intramacronucleata</taxon>
        <taxon>Oligohymenophorea</taxon>
        <taxon>Hymenostomatida</taxon>
        <taxon>Ophryoglenina</taxon>
        <taxon>Ichthyophthirius</taxon>
    </lineage>
</organism>
<evidence type="ECO:0000313" key="2">
    <source>
        <dbReference type="EMBL" id="EGR27689.1"/>
    </source>
</evidence>
<sequence>MSSLLYNSYIPNSSIAYSQYLKDQNYRNALLQSEAARLQNDLDYQRLKQLNYSQRFPYVYNSPYARELLIQNEIQALKNSELIRSQLTLSEQQRKDQLIAEEIRLRDELIAIQEADYARKAELEAQLQKQQEINAKLEEELRQKYEAELKEEQDRFEAKLKLQEELRQQYENDRKLEEEKLQAELNLIKAQNEFNQQKREQLQKELETFRKQEILKQEIQNLNELDNIRRSQKIANDLLLQSELRRSQKITDEIRLQAEINALINSRLQSKQN</sequence>
<gene>
    <name evidence="2" type="ORF">IMG5_191080</name>
</gene>
<feature type="coiled-coil region" evidence="1">
    <location>
        <begin position="120"/>
        <end position="212"/>
    </location>
</feature>
<evidence type="ECO:0000256" key="1">
    <source>
        <dbReference type="SAM" id="Coils"/>
    </source>
</evidence>
<name>G0R4C2_ICHMU</name>
<accession>G0R4C2</accession>
<dbReference type="GeneID" id="14903756"/>
<dbReference type="AlphaFoldDB" id="G0R4C2"/>
<dbReference type="EMBL" id="GL984332">
    <property type="protein sequence ID" value="EGR27689.1"/>
    <property type="molecule type" value="Genomic_DNA"/>
</dbReference>
<protein>
    <submittedName>
        <fullName evidence="2">Uncharacterized protein</fullName>
    </submittedName>
</protein>